<evidence type="ECO:0000259" key="1">
    <source>
        <dbReference type="Pfam" id="PF09348"/>
    </source>
</evidence>
<dbReference type="RefSeq" id="WP_344837787.1">
    <property type="nucleotide sequence ID" value="NZ_BAAAUV010000033.1"/>
</dbReference>
<dbReference type="PANTHER" id="PTHR34202:SF1">
    <property type="entry name" value="UPF0548 PROTEIN"/>
    <property type="match status" value="1"/>
</dbReference>
<comment type="caution">
    <text evidence="2">The sequence shown here is derived from an EMBL/GenBank/DDBJ whole genome shotgun (WGS) entry which is preliminary data.</text>
</comment>
<organism evidence="2 3">
    <name type="scientific">Actinocorallia longicatena</name>
    <dbReference type="NCBI Taxonomy" id="111803"/>
    <lineage>
        <taxon>Bacteria</taxon>
        <taxon>Bacillati</taxon>
        <taxon>Actinomycetota</taxon>
        <taxon>Actinomycetes</taxon>
        <taxon>Streptosporangiales</taxon>
        <taxon>Thermomonosporaceae</taxon>
        <taxon>Actinocorallia</taxon>
    </lineage>
</organism>
<reference evidence="3" key="1">
    <citation type="journal article" date="2019" name="Int. J. Syst. Evol. Microbiol.">
        <title>The Global Catalogue of Microorganisms (GCM) 10K type strain sequencing project: providing services to taxonomists for standard genome sequencing and annotation.</title>
        <authorList>
            <consortium name="The Broad Institute Genomics Platform"/>
            <consortium name="The Broad Institute Genome Sequencing Center for Infectious Disease"/>
            <person name="Wu L."/>
            <person name="Ma J."/>
        </authorList>
    </citation>
    <scope>NUCLEOTIDE SEQUENCE [LARGE SCALE GENOMIC DNA]</scope>
    <source>
        <strain evidence="3">JCM 9377</strain>
    </source>
</reference>
<dbReference type="EMBL" id="BAAAUV010000033">
    <property type="protein sequence ID" value="GAA3237510.1"/>
    <property type="molecule type" value="Genomic_DNA"/>
</dbReference>
<dbReference type="PIRSF" id="PIRSF010260">
    <property type="entry name" value="UCP010260"/>
    <property type="match status" value="1"/>
</dbReference>
<dbReference type="InterPro" id="IPR014457">
    <property type="entry name" value="UCP010260"/>
</dbReference>
<proteinExistence type="predicted"/>
<evidence type="ECO:0000313" key="3">
    <source>
        <dbReference type="Proteomes" id="UP001501237"/>
    </source>
</evidence>
<dbReference type="PANTHER" id="PTHR34202">
    <property type="entry name" value="UPF0548 PROTEIN"/>
    <property type="match status" value="1"/>
</dbReference>
<name>A0ABP6QKY2_9ACTN</name>
<dbReference type="Pfam" id="PF09348">
    <property type="entry name" value="DUF1990"/>
    <property type="match status" value="1"/>
</dbReference>
<protein>
    <submittedName>
        <fullName evidence="2">DUF1990 domain-containing protein</fullName>
    </submittedName>
</protein>
<dbReference type="InterPro" id="IPR018960">
    <property type="entry name" value="DUF1990"/>
</dbReference>
<keyword evidence="3" id="KW-1185">Reference proteome</keyword>
<dbReference type="Proteomes" id="UP001501237">
    <property type="component" value="Unassembled WGS sequence"/>
</dbReference>
<evidence type="ECO:0000313" key="2">
    <source>
        <dbReference type="EMBL" id="GAA3237510.1"/>
    </source>
</evidence>
<gene>
    <name evidence="2" type="ORF">GCM10010468_72440</name>
</gene>
<sequence length="163" mass="18037">MSFTYAEVGATRTGDLPDGYQKLRVSRVVGHGPEAYRKAGEALMTFRMHRRIPVGLVLDRPRAAPDGLVTVRLAGVIKAPCRIIWTVEDETETGWAYGTLEGHPERGEESFLLELRPDGAVTLTVTAFSRAAHPLARLAEPLIPAMQRLYALRCCAVLRRLAR</sequence>
<accession>A0ABP6QKY2</accession>
<feature type="domain" description="DUF1990" evidence="1">
    <location>
        <begin position="4"/>
        <end position="156"/>
    </location>
</feature>